<comment type="caution">
    <text evidence="2">The sequence shown here is derived from an EMBL/GenBank/DDBJ whole genome shotgun (WGS) entry which is preliminary data.</text>
</comment>
<dbReference type="SMART" id="SM00256">
    <property type="entry name" value="FBOX"/>
    <property type="match status" value="2"/>
</dbReference>
<dbReference type="AlphaFoldDB" id="A0A5J9SY12"/>
<feature type="non-terminal residue" evidence="2">
    <location>
        <position position="1"/>
    </location>
</feature>
<evidence type="ECO:0000313" key="2">
    <source>
        <dbReference type="EMBL" id="TVU03893.1"/>
    </source>
</evidence>
<gene>
    <name evidence="2" type="ORF">EJB05_50541</name>
</gene>
<feature type="domain" description="F-box" evidence="1">
    <location>
        <begin position="14"/>
        <end position="63"/>
    </location>
</feature>
<dbReference type="Pfam" id="PF08268">
    <property type="entry name" value="FBA_3"/>
    <property type="match status" value="2"/>
</dbReference>
<reference evidence="2 3" key="1">
    <citation type="journal article" date="2019" name="Sci. Rep.">
        <title>A high-quality genome of Eragrostis curvula grass provides insights into Poaceae evolution and supports new strategies to enhance forage quality.</title>
        <authorList>
            <person name="Carballo J."/>
            <person name="Santos B.A.C.M."/>
            <person name="Zappacosta D."/>
            <person name="Garbus I."/>
            <person name="Selva J.P."/>
            <person name="Gallo C.A."/>
            <person name="Diaz A."/>
            <person name="Albertini E."/>
            <person name="Caccamo M."/>
            <person name="Echenique V."/>
        </authorList>
    </citation>
    <scope>NUCLEOTIDE SEQUENCE [LARGE SCALE GENOMIC DNA]</scope>
    <source>
        <strain evidence="3">cv. Victoria</strain>
        <tissue evidence="2">Leaf</tissue>
    </source>
</reference>
<evidence type="ECO:0000313" key="3">
    <source>
        <dbReference type="Proteomes" id="UP000324897"/>
    </source>
</evidence>
<evidence type="ECO:0000259" key="1">
    <source>
        <dbReference type="PROSITE" id="PS50181"/>
    </source>
</evidence>
<dbReference type="PANTHER" id="PTHR31672">
    <property type="entry name" value="BNACNNG10540D PROTEIN"/>
    <property type="match status" value="1"/>
</dbReference>
<dbReference type="InterPro" id="IPR013187">
    <property type="entry name" value="F-box-assoc_dom_typ3"/>
</dbReference>
<dbReference type="Gene3D" id="1.20.1280.50">
    <property type="match status" value="2"/>
</dbReference>
<dbReference type="InterPro" id="IPR017451">
    <property type="entry name" value="F-box-assoc_interact_dom"/>
</dbReference>
<proteinExistence type="predicted"/>
<dbReference type="Gramene" id="TVU03893">
    <property type="protein sequence ID" value="TVU03893"/>
    <property type="gene ID" value="EJB05_50541"/>
</dbReference>
<dbReference type="InterPro" id="IPR001810">
    <property type="entry name" value="F-box_dom"/>
</dbReference>
<dbReference type="SUPFAM" id="SSF81383">
    <property type="entry name" value="F-box domain"/>
    <property type="match status" value="2"/>
</dbReference>
<dbReference type="Pfam" id="PF00646">
    <property type="entry name" value="F-box"/>
    <property type="match status" value="2"/>
</dbReference>
<dbReference type="InterPro" id="IPR036047">
    <property type="entry name" value="F-box-like_dom_sf"/>
</dbReference>
<dbReference type="Proteomes" id="UP000324897">
    <property type="component" value="Unassembled WGS sequence"/>
</dbReference>
<dbReference type="InterPro" id="IPR050796">
    <property type="entry name" value="SCF_F-box_component"/>
</dbReference>
<protein>
    <recommendedName>
        <fullName evidence="1">F-box domain-containing protein</fullName>
    </recommendedName>
</protein>
<dbReference type="NCBIfam" id="TIGR01640">
    <property type="entry name" value="F_box_assoc_1"/>
    <property type="match status" value="2"/>
</dbReference>
<keyword evidence="3" id="KW-1185">Reference proteome</keyword>
<organism evidence="2 3">
    <name type="scientific">Eragrostis curvula</name>
    <name type="common">weeping love grass</name>
    <dbReference type="NCBI Taxonomy" id="38414"/>
    <lineage>
        <taxon>Eukaryota</taxon>
        <taxon>Viridiplantae</taxon>
        <taxon>Streptophyta</taxon>
        <taxon>Embryophyta</taxon>
        <taxon>Tracheophyta</taxon>
        <taxon>Spermatophyta</taxon>
        <taxon>Magnoliopsida</taxon>
        <taxon>Liliopsida</taxon>
        <taxon>Poales</taxon>
        <taxon>Poaceae</taxon>
        <taxon>PACMAD clade</taxon>
        <taxon>Chloridoideae</taxon>
        <taxon>Eragrostideae</taxon>
        <taxon>Eragrostidinae</taxon>
        <taxon>Eragrostis</taxon>
    </lineage>
</organism>
<name>A0A5J9SY12_9POAL</name>
<dbReference type="PROSITE" id="PS50181">
    <property type="entry name" value="FBOX"/>
    <property type="match status" value="1"/>
</dbReference>
<sequence>MASKRSKQSAPGPVSAASLLPDDIVEAILLRLPASSTFRFRAVCRSWAALLSSPGFANAYARKRGASKFLFFAPSPGGATAVYSCRQGGEGAELLFTVDGLRPDFLLVSSKPCNGLVLLTDTRSCSYWVCNPSTGEFRRLPQQRRARGGLSSAGLAYDDLTRQHKVVHLFCHEEGGYPGCEVYTLCNPSRQWRPASAGGVPKRLRDVATCALVFEAAVTKVPPVFANGRLHWQIYPHMDIDHDLFRDTVAYPYYRVAVLCFSIADEAFSQVAGPAVDDMCCELEDTSPAVPLHLVELQGSLCMVRDLRHLPHEESLMEVWALRDYRASAWALVHRVAMTPHVAGGLHDPRFLTVIGSSFARGRREKNIVLLIATSRHKVHAYHPATGEVQTVLDVPEGVVGLQGESVAGLRLGLYEDSLARTGGQSRRQMEVASALTEILLRLPIKSIAHCALVCKEWHTLIESEGFVTSHLLANRRQRRKVMMVTNGRARKNFFGFMPVDAWLGAPPNSLLLVDEKVVVCSKPCHGLNLISASSDDYLCNPCTGSIRCLGVRGKMLHYKDHQPSRRNVGLGFDRLTREHVAVEISHFVGGAPVCMVKTSCAEYWSRVGDPPMPVTDMPPAHVDGTLYWMSSEPEAEQARDRFVVAFHILTRAFSVFPCQPCGGTGDPFLVELEGALALVLGNGEENVLRIWMMREHGTWVNSYNISLDKHPEFSLRRRQVTVPLEVVAGDDSSSRILLNTGRALGYYDTRTGAIDVVYSLDQLQLNRCNQLAFPILCEESLCRIQDDEQPDHVAPPLWDEGRQRDDGGADVSGRYIFRSCEKGGCQGPAAAYSSCCRRALCRECHLLCDEHTVDSFLHAQMPPGTPRSVKGIAEMLQLPLEHPSVPGPEYCYYYSMRDEDEDDVGRHVFVALKDLVRDRQPRRVIECGYRTDGKVVRETWVHRYHAHDEGNF</sequence>
<dbReference type="EMBL" id="RWGY01000130">
    <property type="protein sequence ID" value="TVU03893.1"/>
    <property type="molecule type" value="Genomic_DNA"/>
</dbReference>
<accession>A0A5J9SY12</accession>
<dbReference type="CDD" id="cd22157">
    <property type="entry name" value="F-box_AtFBW1-like"/>
    <property type="match status" value="1"/>
</dbReference>
<dbReference type="PANTHER" id="PTHR31672:SF2">
    <property type="entry name" value="F-BOX DOMAIN-CONTAINING PROTEIN"/>
    <property type="match status" value="1"/>
</dbReference>
<dbReference type="OrthoDB" id="675583at2759"/>